<dbReference type="SUPFAM" id="SSF55729">
    <property type="entry name" value="Acyl-CoA N-acyltransferases (Nat)"/>
    <property type="match status" value="1"/>
</dbReference>
<protein>
    <submittedName>
        <fullName evidence="2">GNAT family N-acetyltransferase</fullName>
    </submittedName>
</protein>
<gene>
    <name evidence="2" type="ORF">P5G51_017595</name>
</gene>
<reference evidence="2 3" key="1">
    <citation type="submission" date="2023-10" db="EMBL/GenBank/DDBJ databases">
        <title>179-bfca-hs.</title>
        <authorList>
            <person name="Miliotis G."/>
            <person name="Sengupta P."/>
            <person name="Hameed A."/>
            <person name="Chuvochina M."/>
            <person name="Mcdonagh F."/>
            <person name="Simpson A.C."/>
            <person name="Singh N.K."/>
            <person name="Rekha P.D."/>
            <person name="Raman K."/>
            <person name="Hugenholtz P."/>
            <person name="Venkateswaran K."/>
        </authorList>
    </citation>
    <scope>NUCLEOTIDE SEQUENCE [LARGE SCALE GENOMIC DNA]</scope>
    <source>
        <strain evidence="2 3">179-BFC-A-HS</strain>
    </source>
</reference>
<evidence type="ECO:0000313" key="2">
    <source>
        <dbReference type="EMBL" id="MDY0406911.1"/>
    </source>
</evidence>
<dbReference type="InterPro" id="IPR051908">
    <property type="entry name" value="Ribosomal_N-acetyltransferase"/>
</dbReference>
<name>A0ABU5CKM4_9BACI</name>
<evidence type="ECO:0000259" key="1">
    <source>
        <dbReference type="Pfam" id="PF13302"/>
    </source>
</evidence>
<dbReference type="Gene3D" id="3.40.630.30">
    <property type="match status" value="1"/>
</dbReference>
<sequence length="187" mass="21694">MKNPILRDFPDQFETKRLLIRLPLPGDGKMVFDAMQASINELKPWLPFAQKVQSLEETEANVRKAHVAFLERTDMRFHIFDKQTHEFIGCTGLHRIDWNVPKFEIGYWIDTRKSGNYYMTEAVEGVTHFAFDTLKAHRVEIRCDFQNDRSKAIAQRLKFTLEGVLRNDDVAVDGSGLRDTCIFAKIS</sequence>
<dbReference type="InterPro" id="IPR000182">
    <property type="entry name" value="GNAT_dom"/>
</dbReference>
<evidence type="ECO:0000313" key="3">
    <source>
        <dbReference type="Proteomes" id="UP001228376"/>
    </source>
</evidence>
<proteinExistence type="predicted"/>
<dbReference type="InterPro" id="IPR016181">
    <property type="entry name" value="Acyl_CoA_acyltransferase"/>
</dbReference>
<comment type="caution">
    <text evidence="2">The sequence shown here is derived from an EMBL/GenBank/DDBJ whole genome shotgun (WGS) entry which is preliminary data.</text>
</comment>
<accession>A0ABU5CKM4</accession>
<organism evidence="2 3">
    <name type="scientific">Tigheibacillus jepli</name>
    <dbReference type="NCBI Taxonomy" id="3035914"/>
    <lineage>
        <taxon>Bacteria</taxon>
        <taxon>Bacillati</taxon>
        <taxon>Bacillota</taxon>
        <taxon>Bacilli</taxon>
        <taxon>Bacillales</taxon>
        <taxon>Bacillaceae</taxon>
        <taxon>Tigheibacillus</taxon>
    </lineage>
</organism>
<keyword evidence="3" id="KW-1185">Reference proteome</keyword>
<dbReference type="Proteomes" id="UP001228376">
    <property type="component" value="Unassembled WGS sequence"/>
</dbReference>
<dbReference type="EMBL" id="JAROCA020000003">
    <property type="protein sequence ID" value="MDY0406911.1"/>
    <property type="molecule type" value="Genomic_DNA"/>
</dbReference>
<dbReference type="PANTHER" id="PTHR43441">
    <property type="entry name" value="RIBOSOMAL-PROTEIN-SERINE ACETYLTRANSFERASE"/>
    <property type="match status" value="1"/>
</dbReference>
<dbReference type="Pfam" id="PF13302">
    <property type="entry name" value="Acetyltransf_3"/>
    <property type="match status" value="1"/>
</dbReference>
<dbReference type="PANTHER" id="PTHR43441:SF3">
    <property type="entry name" value="ACETYLTRANSFERASE"/>
    <property type="match status" value="1"/>
</dbReference>
<feature type="domain" description="N-acetyltransferase" evidence="1">
    <location>
        <begin position="17"/>
        <end position="160"/>
    </location>
</feature>
<dbReference type="RefSeq" id="WP_306066024.1">
    <property type="nucleotide sequence ID" value="NZ_JAROCA020000003.1"/>
</dbReference>